<dbReference type="AlphaFoldDB" id="C7MAD6"/>
<dbReference type="PANTHER" id="PTHR42799">
    <property type="entry name" value="MITOCHONDRIAL PEPTIDE METHIONINE SULFOXIDE REDUCTASE"/>
    <property type="match status" value="1"/>
</dbReference>
<comment type="catalytic activity">
    <reaction evidence="3 4">
        <text>[thioredoxin]-disulfide + L-methionine + H2O = L-methionine (S)-S-oxide + [thioredoxin]-dithiol</text>
        <dbReference type="Rhea" id="RHEA:19993"/>
        <dbReference type="Rhea" id="RHEA-COMP:10698"/>
        <dbReference type="Rhea" id="RHEA-COMP:10700"/>
        <dbReference type="ChEBI" id="CHEBI:15377"/>
        <dbReference type="ChEBI" id="CHEBI:29950"/>
        <dbReference type="ChEBI" id="CHEBI:50058"/>
        <dbReference type="ChEBI" id="CHEBI:57844"/>
        <dbReference type="ChEBI" id="CHEBI:58772"/>
        <dbReference type="EC" id="1.8.4.11"/>
    </reaction>
</comment>
<dbReference type="PANTHER" id="PTHR42799:SF2">
    <property type="entry name" value="MITOCHONDRIAL PEPTIDE METHIONINE SULFOXIDE REDUCTASE"/>
    <property type="match status" value="1"/>
</dbReference>
<keyword evidence="1 4" id="KW-0560">Oxidoreductase</keyword>
<evidence type="ECO:0000256" key="4">
    <source>
        <dbReference type="HAMAP-Rule" id="MF_01401"/>
    </source>
</evidence>
<dbReference type="EMBL" id="CP001643">
    <property type="protein sequence ID" value="ACU84694.1"/>
    <property type="molecule type" value="Genomic_DNA"/>
</dbReference>
<accession>C7MAD6</accession>
<dbReference type="InterPro" id="IPR050162">
    <property type="entry name" value="MsrA_MetSO_reductase"/>
</dbReference>
<dbReference type="GO" id="GO:0034599">
    <property type="term" value="P:cellular response to oxidative stress"/>
    <property type="evidence" value="ECO:0007669"/>
    <property type="project" value="TreeGrafter"/>
</dbReference>
<feature type="active site" evidence="4">
    <location>
        <position position="78"/>
    </location>
</feature>
<dbReference type="HAMAP" id="MF_01401">
    <property type="entry name" value="MsrA"/>
    <property type="match status" value="1"/>
</dbReference>
<evidence type="ECO:0000313" key="6">
    <source>
        <dbReference type="EMBL" id="ACU84694.1"/>
    </source>
</evidence>
<gene>
    <name evidence="4" type="primary">msrA</name>
    <name evidence="6" type="ordered locus">Bfae_08400</name>
</gene>
<dbReference type="EC" id="1.8.4.11" evidence="4"/>
<proteinExistence type="inferred from homology"/>
<dbReference type="OrthoDB" id="4174719at2"/>
<keyword evidence="7" id="KW-1185">Reference proteome</keyword>
<dbReference type="KEGG" id="bfa:Bfae_08400"/>
<feature type="domain" description="Peptide methionine sulphoxide reductase MsrA" evidence="5">
    <location>
        <begin position="72"/>
        <end position="230"/>
    </location>
</feature>
<dbReference type="GO" id="GO:0005737">
    <property type="term" value="C:cytoplasm"/>
    <property type="evidence" value="ECO:0007669"/>
    <property type="project" value="TreeGrafter"/>
</dbReference>
<comment type="catalytic activity">
    <reaction evidence="2 4">
        <text>L-methionyl-[protein] + [thioredoxin]-disulfide + H2O = L-methionyl-(S)-S-oxide-[protein] + [thioredoxin]-dithiol</text>
        <dbReference type="Rhea" id="RHEA:14217"/>
        <dbReference type="Rhea" id="RHEA-COMP:10698"/>
        <dbReference type="Rhea" id="RHEA-COMP:10700"/>
        <dbReference type="Rhea" id="RHEA-COMP:12313"/>
        <dbReference type="Rhea" id="RHEA-COMP:12315"/>
        <dbReference type="ChEBI" id="CHEBI:15377"/>
        <dbReference type="ChEBI" id="CHEBI:16044"/>
        <dbReference type="ChEBI" id="CHEBI:29950"/>
        <dbReference type="ChEBI" id="CHEBI:44120"/>
        <dbReference type="ChEBI" id="CHEBI:50058"/>
        <dbReference type="EC" id="1.8.4.11"/>
    </reaction>
</comment>
<dbReference type="HOGENOM" id="CLU_031040_10_3_11"/>
<reference evidence="6 7" key="1">
    <citation type="journal article" date="2009" name="Stand. Genomic Sci.">
        <title>Complete genome sequence of Brachybacterium faecium type strain (Schefferle 6-10).</title>
        <authorList>
            <person name="Lapidus A."/>
            <person name="Pukall R."/>
            <person name="Labuttii K."/>
            <person name="Copeland A."/>
            <person name="Del Rio T.G."/>
            <person name="Nolan M."/>
            <person name="Chen F."/>
            <person name="Lucas S."/>
            <person name="Tice H."/>
            <person name="Cheng J.F."/>
            <person name="Bruce D."/>
            <person name="Goodwin L."/>
            <person name="Pitluck S."/>
            <person name="Rohde M."/>
            <person name="Goker M."/>
            <person name="Pati A."/>
            <person name="Ivanova N."/>
            <person name="Mavrommatis K."/>
            <person name="Chen A."/>
            <person name="Palaniappan K."/>
            <person name="D'haeseleer P."/>
            <person name="Chain P."/>
            <person name="Bristow J."/>
            <person name="Eisen J.A."/>
            <person name="Markowitz V."/>
            <person name="Hugenholtz P."/>
            <person name="Kyrpides N.C."/>
            <person name="Klenk H.P."/>
        </authorList>
    </citation>
    <scope>NUCLEOTIDE SEQUENCE [LARGE SCALE GENOMIC DNA]</scope>
    <source>
        <strain evidence="7">ATCC 43885 / DSM 4810 / JCM 11609 / LMG 19847 / NBRC 14762 / NCIMB 9860 / 6-10</strain>
    </source>
</reference>
<protein>
    <recommendedName>
        <fullName evidence="4">Peptide methionine sulfoxide reductase MsrA</fullName>
        <shortName evidence="4">Protein-methionine-S-oxide reductase</shortName>
        <ecNumber evidence="4">1.8.4.11</ecNumber>
    </recommendedName>
    <alternativeName>
        <fullName evidence="4">Peptide-methionine (S)-S-oxide reductase</fullName>
        <shortName evidence="4">Peptide Met(O) reductase</shortName>
    </alternativeName>
</protein>
<dbReference type="Gene3D" id="3.30.1060.10">
    <property type="entry name" value="Peptide methionine sulphoxide reductase MsrA"/>
    <property type="match status" value="1"/>
</dbReference>
<comment type="function">
    <text evidence="4">Has an important function as a repair enzyme for proteins that have been inactivated by oxidation. Catalyzes the reversible oxidation-reduction of methionine sulfoxide in proteins to methionine.</text>
</comment>
<dbReference type="InterPro" id="IPR002569">
    <property type="entry name" value="Met_Sox_Rdtase_MsrA_dom"/>
</dbReference>
<dbReference type="Proteomes" id="UP000001919">
    <property type="component" value="Chromosome"/>
</dbReference>
<dbReference type="PATRIC" id="fig|446465.5.peg.832"/>
<evidence type="ECO:0000313" key="7">
    <source>
        <dbReference type="Proteomes" id="UP000001919"/>
    </source>
</evidence>
<dbReference type="Pfam" id="PF01625">
    <property type="entry name" value="PMSR"/>
    <property type="match status" value="1"/>
</dbReference>
<dbReference type="STRING" id="446465.Bfae_08400"/>
<dbReference type="InterPro" id="IPR036509">
    <property type="entry name" value="Met_Sox_Rdtase_MsrA_sf"/>
</dbReference>
<dbReference type="GO" id="GO:0033744">
    <property type="term" value="F:L-methionine:thioredoxin-disulfide S-oxidoreductase activity"/>
    <property type="evidence" value="ECO:0007669"/>
    <property type="project" value="RHEA"/>
</dbReference>
<dbReference type="SUPFAM" id="SSF55068">
    <property type="entry name" value="Peptide methionine sulfoxide reductase"/>
    <property type="match status" value="1"/>
</dbReference>
<dbReference type="eggNOG" id="COG0225">
    <property type="taxonomic scope" value="Bacteria"/>
</dbReference>
<name>C7MAD6_BRAFD</name>
<evidence type="ECO:0000256" key="3">
    <source>
        <dbReference type="ARBA" id="ARBA00048782"/>
    </source>
</evidence>
<dbReference type="GO" id="GO:0008113">
    <property type="term" value="F:peptide-methionine (S)-S-oxide reductase activity"/>
    <property type="evidence" value="ECO:0007669"/>
    <property type="project" value="UniProtKB-UniRule"/>
</dbReference>
<evidence type="ECO:0000256" key="2">
    <source>
        <dbReference type="ARBA" id="ARBA00047806"/>
    </source>
</evidence>
<organism evidence="6 7">
    <name type="scientific">Brachybacterium faecium (strain ATCC 43885 / DSM 4810 / JCM 11609 / LMG 19847 / NBRC 14762 / NCIMB 9860 / 6-10)</name>
    <dbReference type="NCBI Taxonomy" id="446465"/>
    <lineage>
        <taxon>Bacteria</taxon>
        <taxon>Bacillati</taxon>
        <taxon>Actinomycetota</taxon>
        <taxon>Actinomycetes</taxon>
        <taxon>Micrococcales</taxon>
        <taxon>Dermabacteraceae</taxon>
        <taxon>Brachybacterium</taxon>
    </lineage>
</organism>
<sequence>MERAGTTVTPMWQMMDLLYAHKKDMVAPEDALPGRAGYPYALAREHLVLGTDMLGPEAPVDPRPWPAGTEELILAGGCFWGIERIAWQVPGVHTTSSGYAGGFTPHPTYEEVFSARTGHAEAVRVIYAGGEETLRALLSQFWEQHDPTTANRQGNDVGTEYRSAVYWTAAAQGEVVRDSASRYQRALDEAGRGAITTELRPLSEAGDGVYYTAEPEHQQFLAKNPGGYCNHGFNGVACSL</sequence>
<evidence type="ECO:0000259" key="5">
    <source>
        <dbReference type="Pfam" id="PF01625"/>
    </source>
</evidence>
<dbReference type="NCBIfam" id="TIGR00401">
    <property type="entry name" value="msrA"/>
    <property type="match status" value="1"/>
</dbReference>
<comment type="similarity">
    <text evidence="4">Belongs to the MsrA Met sulfoxide reductase family.</text>
</comment>
<evidence type="ECO:0000256" key="1">
    <source>
        <dbReference type="ARBA" id="ARBA00023002"/>
    </source>
</evidence>